<name>A0A8J2S0N7_9CRUS</name>
<dbReference type="GO" id="GO:1902936">
    <property type="term" value="F:phosphatidylinositol bisphosphate binding"/>
    <property type="evidence" value="ECO:0007669"/>
    <property type="project" value="TreeGrafter"/>
</dbReference>
<protein>
    <recommendedName>
        <fullName evidence="1">CRAL-TRIO domain-containing protein</fullName>
    </recommendedName>
</protein>
<feature type="domain" description="CRAL-TRIO" evidence="1">
    <location>
        <begin position="91"/>
        <end position="248"/>
    </location>
</feature>
<dbReference type="Proteomes" id="UP000789390">
    <property type="component" value="Unassembled WGS sequence"/>
</dbReference>
<dbReference type="Gene3D" id="1.20.5.1200">
    <property type="entry name" value="Alpha-tocopherol transfer"/>
    <property type="match status" value="1"/>
</dbReference>
<dbReference type="Gene3D" id="3.40.525.10">
    <property type="entry name" value="CRAL-TRIO lipid binding domain"/>
    <property type="match status" value="1"/>
</dbReference>
<gene>
    <name evidence="2" type="ORF">DGAL_LOCUS16186</name>
</gene>
<dbReference type="Gene3D" id="1.10.8.20">
    <property type="entry name" value="N-terminal domain of phosphatidylinositol transfer protein sec14p"/>
    <property type="match status" value="1"/>
</dbReference>
<proteinExistence type="predicted"/>
<dbReference type="SMART" id="SM00516">
    <property type="entry name" value="SEC14"/>
    <property type="match status" value="1"/>
</dbReference>
<dbReference type="PANTHER" id="PTHR10174:SF130">
    <property type="entry name" value="ALPHA-TOCOPHEROL TRANSFER PROTEIN-LIKE"/>
    <property type="match status" value="1"/>
</dbReference>
<dbReference type="InterPro" id="IPR036273">
    <property type="entry name" value="CRAL/TRIO_N_dom_sf"/>
</dbReference>
<evidence type="ECO:0000313" key="3">
    <source>
        <dbReference type="Proteomes" id="UP000789390"/>
    </source>
</evidence>
<dbReference type="Pfam" id="PF00650">
    <property type="entry name" value="CRAL_TRIO"/>
    <property type="match status" value="1"/>
</dbReference>
<evidence type="ECO:0000313" key="2">
    <source>
        <dbReference type="EMBL" id="CAH0112467.1"/>
    </source>
</evidence>
<dbReference type="PRINTS" id="PR00180">
    <property type="entry name" value="CRETINALDHBP"/>
</dbReference>
<dbReference type="EMBL" id="CAKKLH010000326">
    <property type="protein sequence ID" value="CAH0112467.1"/>
    <property type="molecule type" value="Genomic_DNA"/>
</dbReference>
<reference evidence="2" key="1">
    <citation type="submission" date="2021-11" db="EMBL/GenBank/DDBJ databases">
        <authorList>
            <person name="Schell T."/>
        </authorList>
    </citation>
    <scope>NUCLEOTIDE SEQUENCE</scope>
    <source>
        <strain evidence="2">M5</strain>
    </source>
</reference>
<comment type="caution">
    <text evidence="2">The sequence shown here is derived from an EMBL/GenBank/DDBJ whole genome shotgun (WGS) entry which is preliminary data.</text>
</comment>
<accession>A0A8J2S0N7</accession>
<dbReference type="InterPro" id="IPR001251">
    <property type="entry name" value="CRAL-TRIO_dom"/>
</dbReference>
<dbReference type="InterPro" id="IPR036865">
    <property type="entry name" value="CRAL-TRIO_dom_sf"/>
</dbReference>
<dbReference type="SMART" id="SM01100">
    <property type="entry name" value="CRAL_TRIO_N"/>
    <property type="match status" value="1"/>
</dbReference>
<keyword evidence="3" id="KW-1185">Reference proteome</keyword>
<dbReference type="PANTHER" id="PTHR10174">
    <property type="entry name" value="ALPHA-TOCOPHEROL TRANSFER PROTEIN-RELATED"/>
    <property type="match status" value="1"/>
</dbReference>
<dbReference type="SUPFAM" id="SSF52087">
    <property type="entry name" value="CRAL/TRIO domain"/>
    <property type="match status" value="1"/>
</dbReference>
<dbReference type="SUPFAM" id="SSF46938">
    <property type="entry name" value="CRAL/TRIO N-terminal domain"/>
    <property type="match status" value="1"/>
</dbReference>
<dbReference type="InterPro" id="IPR011074">
    <property type="entry name" value="CRAL/TRIO_N_dom"/>
</dbReference>
<organism evidence="2 3">
    <name type="scientific">Daphnia galeata</name>
    <dbReference type="NCBI Taxonomy" id="27404"/>
    <lineage>
        <taxon>Eukaryota</taxon>
        <taxon>Metazoa</taxon>
        <taxon>Ecdysozoa</taxon>
        <taxon>Arthropoda</taxon>
        <taxon>Crustacea</taxon>
        <taxon>Branchiopoda</taxon>
        <taxon>Diplostraca</taxon>
        <taxon>Cladocera</taxon>
        <taxon>Anomopoda</taxon>
        <taxon>Daphniidae</taxon>
        <taxon>Daphnia</taxon>
    </lineage>
</organism>
<dbReference type="CDD" id="cd00170">
    <property type="entry name" value="SEC14"/>
    <property type="match status" value="1"/>
</dbReference>
<dbReference type="OrthoDB" id="75724at2759"/>
<evidence type="ECO:0000259" key="1">
    <source>
        <dbReference type="PROSITE" id="PS50191"/>
    </source>
</evidence>
<sequence>MNNNIVTQQTHINKDLVAKFRLLIKGYLLDDLTALFIVQFTESNVNLLMSDELLMCFIHARKYDVNRAMKLLNNYLRMTKNYPQLFTDMRLARVKNVLDMGILVSSPHREQNGSRLLILNLRKWDLQSCNLEEIMVAVVFCFQRMVSEIETQSSGIVAIIDLARQFTPPLIKRISDIVQNVFPIRLKGIHVLHEPRIIKILVSMFWPFLSNKIRNRLFFHGDCYTTLHQHIDPAYLPSNYKGYLKTIDTMHFSDVFSEENYSKIFSCFD</sequence>
<dbReference type="AlphaFoldDB" id="A0A8J2S0N7"/>
<dbReference type="GO" id="GO:0016020">
    <property type="term" value="C:membrane"/>
    <property type="evidence" value="ECO:0007669"/>
    <property type="project" value="TreeGrafter"/>
</dbReference>
<dbReference type="PROSITE" id="PS50191">
    <property type="entry name" value="CRAL_TRIO"/>
    <property type="match status" value="1"/>
</dbReference>